<proteinExistence type="predicted"/>
<keyword evidence="3" id="KW-1185">Reference proteome</keyword>
<name>A0ABZ2TU21_9FLAO</name>
<feature type="transmembrane region" description="Helical" evidence="1">
    <location>
        <begin position="51"/>
        <end position="78"/>
    </location>
</feature>
<keyword evidence="1" id="KW-0472">Membrane</keyword>
<feature type="transmembrane region" description="Helical" evidence="1">
    <location>
        <begin position="110"/>
        <end position="130"/>
    </location>
</feature>
<sequence>MKLLSNYPAEILILFFLIITYVQSSIDKITDWKGNIAFIKDHFKNSPLKNYVPVLLAVVLVLEIFASILMIIGVYEIYTSEAKEIALLGIELSAITLLFLLVGQRLAKDYAGAMSLTVYFILTVIGVYLLNN</sequence>
<protein>
    <submittedName>
        <fullName evidence="2">DoxX family protein</fullName>
    </submittedName>
</protein>
<keyword evidence="1" id="KW-0812">Transmembrane</keyword>
<reference evidence="2 3" key="1">
    <citation type="submission" date="2024-03" db="EMBL/GenBank/DDBJ databases">
        <authorList>
            <person name="Cao K."/>
        </authorList>
    </citation>
    <scope>NUCLEOTIDE SEQUENCE [LARGE SCALE GENOMIC DNA]</scope>
    <source>
        <strain evidence="2 3">MCCC 1K00696</strain>
    </source>
</reference>
<organism evidence="2 3">
    <name type="scientific">Polaribacter marinaquae</name>
    <dbReference type="NCBI Taxonomy" id="1642819"/>
    <lineage>
        <taxon>Bacteria</taxon>
        <taxon>Pseudomonadati</taxon>
        <taxon>Bacteroidota</taxon>
        <taxon>Flavobacteriia</taxon>
        <taxon>Flavobacteriales</taxon>
        <taxon>Flavobacteriaceae</taxon>
    </lineage>
</organism>
<gene>
    <name evidence="2" type="ORF">WG950_09250</name>
</gene>
<evidence type="ECO:0000256" key="1">
    <source>
        <dbReference type="SAM" id="Phobius"/>
    </source>
</evidence>
<feature type="transmembrane region" description="Helical" evidence="1">
    <location>
        <begin position="85"/>
        <end position="104"/>
    </location>
</feature>
<keyword evidence="1" id="KW-1133">Transmembrane helix</keyword>
<dbReference type="Proteomes" id="UP001491088">
    <property type="component" value="Chromosome"/>
</dbReference>
<dbReference type="EMBL" id="CP150496">
    <property type="protein sequence ID" value="WYW54712.1"/>
    <property type="molecule type" value="Genomic_DNA"/>
</dbReference>
<evidence type="ECO:0000313" key="3">
    <source>
        <dbReference type="Proteomes" id="UP001491088"/>
    </source>
</evidence>
<evidence type="ECO:0000313" key="2">
    <source>
        <dbReference type="EMBL" id="WYW54712.1"/>
    </source>
</evidence>
<accession>A0ABZ2TU21</accession>
<dbReference type="RefSeq" id="WP_340931861.1">
    <property type="nucleotide sequence ID" value="NZ_CP150496.1"/>
</dbReference>